<keyword evidence="4" id="KW-1185">Reference proteome</keyword>
<keyword evidence="1" id="KW-0472">Membrane</keyword>
<evidence type="ECO:0000313" key="4">
    <source>
        <dbReference type="Proteomes" id="UP001064106"/>
    </source>
</evidence>
<dbReference type="Proteomes" id="UP001064106">
    <property type="component" value="Unassembled WGS sequence"/>
</dbReference>
<sequence>MTRFLFALTFILGAITVIWVGLGFLGTDLVALTAILLIALVYGLGFLELRQFRRATDQLRQSLGQLPGSPDSLGQWLAGLPASLRNAVRRRVEGEPAALPGPMLTPYLSGLLVMLGLLGTFIGMIVTLRGAVTALEGGSELHAIRNALAAPISGMSLAFGTSIAGVASSAMLGLAAALSRRDRILTGRELDGHIATELRAFSIGQQQRDTYQALREQSAAFPEVVAQLGHLAERMEHMSEQVSDALTQNQEQFHDNVSGHYQQLARSVGETLKQSLADSGRIAAESTRPIVEAAMARLGQQAESTHKALSEISERQLGALAERFQTTTEQAALHWRQGLAEQQQNSGKLAADIDAALKAHNNRFEQHSGELLAQTREHHQQLREAGKEQLSELAERFQVTTEHAARAWQSGLGEQQQYSRQLTEQVAEALQAHSERFREQSDLLLTQAREHHQHLQQASETQLTALAERFQTTTEQATGLWRDGLKQQQQANVQLADTLGATLKDHNDTFHQHSKALLDQTREHHQQLQSTGERQLATLAERFQATTEQTAEHWRHGLDQQQRSAAGLIENITQTLQNHNEQFQSAAETLIVQQRNGLEKLMADTGEALSGLRDEEARRGETATARLAELETTVTRHLGDLGAALEAPMTRLIETASETPKAAAEVISQLREEMARGSERDNDMLEERRRIMAELETLLAAQREAATAQREAVESLIRDSGDVLKTVSDAFSQQVDEQSRKLDEVTSDVTGGAHEVASLSEAFSVAVQLFSDANDKLMDHLQRVEAALEQATTRSDEQLAYYVEQAREVIDLSMTSQKDVLEALGAVRQQSATNGNGAV</sequence>
<feature type="transmembrane region" description="Helical" evidence="1">
    <location>
        <begin position="5"/>
        <end position="24"/>
    </location>
</feature>
<organism evidence="3 4">
    <name type="scientific">Alloalcanivorax balearicus MACL04</name>
    <dbReference type="NCBI Taxonomy" id="1177182"/>
    <lineage>
        <taxon>Bacteria</taxon>
        <taxon>Pseudomonadati</taxon>
        <taxon>Pseudomonadota</taxon>
        <taxon>Gammaproteobacteria</taxon>
        <taxon>Oceanospirillales</taxon>
        <taxon>Alcanivoracaceae</taxon>
        <taxon>Alloalcanivorax</taxon>
    </lineage>
</organism>
<gene>
    <name evidence="3" type="ORF">MA04_02439</name>
</gene>
<name>A0ABT2R057_9GAMM</name>
<keyword evidence="1" id="KW-1133">Transmembrane helix</keyword>
<keyword evidence="1" id="KW-0812">Transmembrane</keyword>
<feature type="domain" description="DUF802" evidence="2">
    <location>
        <begin position="539"/>
        <end position="591"/>
    </location>
</feature>
<dbReference type="RefSeq" id="WP_262460728.1">
    <property type="nucleotide sequence ID" value="NZ_ARXS01000013.1"/>
</dbReference>
<feature type="transmembrane region" description="Helical" evidence="1">
    <location>
        <begin position="30"/>
        <end position="49"/>
    </location>
</feature>
<accession>A0ABT2R057</accession>
<proteinExistence type="predicted"/>
<evidence type="ECO:0000313" key="3">
    <source>
        <dbReference type="EMBL" id="MCU5783139.1"/>
    </source>
</evidence>
<comment type="caution">
    <text evidence="3">The sequence shown here is derived from an EMBL/GenBank/DDBJ whole genome shotgun (WGS) entry which is preliminary data.</text>
</comment>
<dbReference type="EMBL" id="ARXS01000013">
    <property type="protein sequence ID" value="MCU5783139.1"/>
    <property type="molecule type" value="Genomic_DNA"/>
</dbReference>
<dbReference type="InterPro" id="IPR008520">
    <property type="entry name" value="DUF802"/>
</dbReference>
<feature type="domain" description="DUF802" evidence="2">
    <location>
        <begin position="393"/>
        <end position="445"/>
    </location>
</feature>
<evidence type="ECO:0000256" key="1">
    <source>
        <dbReference type="SAM" id="Phobius"/>
    </source>
</evidence>
<feature type="domain" description="DUF802" evidence="2">
    <location>
        <begin position="466"/>
        <end position="518"/>
    </location>
</feature>
<feature type="domain" description="DUF802" evidence="2">
    <location>
        <begin position="320"/>
        <end position="372"/>
    </location>
</feature>
<feature type="transmembrane region" description="Helical" evidence="1">
    <location>
        <begin position="111"/>
        <end position="132"/>
    </location>
</feature>
<dbReference type="Pfam" id="PF05650">
    <property type="entry name" value="DUF802"/>
    <property type="match status" value="4"/>
</dbReference>
<reference evidence="3" key="1">
    <citation type="submission" date="2012-09" db="EMBL/GenBank/DDBJ databases">
        <title>Genome Sequence of alkane-degrading Bacterium Alcanivorax balearicus MACL04.</title>
        <authorList>
            <person name="Lai Q."/>
            <person name="Shao Z."/>
        </authorList>
    </citation>
    <scope>NUCLEOTIDE SEQUENCE</scope>
    <source>
        <strain evidence="3">MACL04</strain>
    </source>
</reference>
<protein>
    <recommendedName>
        <fullName evidence="2">DUF802 domain-containing protein</fullName>
    </recommendedName>
</protein>
<evidence type="ECO:0000259" key="2">
    <source>
        <dbReference type="Pfam" id="PF05650"/>
    </source>
</evidence>